<feature type="transmembrane region" description="Helical" evidence="7">
    <location>
        <begin position="318"/>
        <end position="338"/>
    </location>
</feature>
<comment type="domain">
    <text evidence="7">The DHHC domain is required for palmitoyltransferase activity.</text>
</comment>
<evidence type="ECO:0000256" key="8">
    <source>
        <dbReference type="SAM" id="MobiDB-lite"/>
    </source>
</evidence>
<keyword evidence="3 7" id="KW-0812">Transmembrane</keyword>
<comment type="similarity">
    <text evidence="7">Belongs to the DHHC palmitoyltransferase family.</text>
</comment>
<keyword evidence="4 7" id="KW-1133">Transmembrane helix</keyword>
<keyword evidence="11" id="KW-1185">Reference proteome</keyword>
<feature type="region of interest" description="Disordered" evidence="8">
    <location>
        <begin position="203"/>
        <end position="241"/>
    </location>
</feature>
<dbReference type="EC" id="2.3.1.225" evidence="7"/>
<evidence type="ECO:0000259" key="9">
    <source>
        <dbReference type="Pfam" id="PF01529"/>
    </source>
</evidence>
<sequence length="560" mass="63122">MTNQNNNRRRTKKGKFFIPRTSIEFRTCLQRLILHLFNVAFQLADKTMYLLGPVLIAVASAIIIGLTYLYFAIILPMLAGTNWVVTNSDLSAYWKERGYVVLADDENMGRSDDGTSQISPISSTLIALSTPAGIFHTLLVSFFIVNILYNYYKCVVTTNSGPSYDVVVRQMADATGFHYPETEDELLRFKRDFERKIYESMQRQRNEMMSSSRGDVSNDVGASQGTGDEEAQESQSSPLMATSTANTITPAAPADKIPQGQPPKLWQLLSPTEWGYCRYSSQPKPPRSHYDHVTKALVLNMDHYCPWMFNCVGYFFNFLWFVSAALWYGTALCFPAFMKLGGKEYRDQVKKAILLDKAGGGFHVRHIQSNPFIPTPAERAPVTLGFMLCICLAAAVTCLCGFHLYLVLSAQSTIEFHANFSKRRKAGWKNPYSAGRWKKNWEMIYGTRYWSRHSAGGSRESEDEEQYSYHGCWGILMAMLPSKREPEFLPFPINGRLIRRSNNAKTDIEMASSEVIANGKSATSHSDGTDFMMDLKCTNGPLVERTRASTTSDGVQTSWD</sequence>
<keyword evidence="2 7" id="KW-0808">Transferase</keyword>
<evidence type="ECO:0000256" key="3">
    <source>
        <dbReference type="ARBA" id="ARBA00022692"/>
    </source>
</evidence>
<dbReference type="Pfam" id="PF01529">
    <property type="entry name" value="DHHC"/>
    <property type="match status" value="1"/>
</dbReference>
<evidence type="ECO:0000256" key="7">
    <source>
        <dbReference type="RuleBase" id="RU079119"/>
    </source>
</evidence>
<feature type="compositionally biased region" description="Polar residues" evidence="8">
    <location>
        <begin position="207"/>
        <end position="226"/>
    </location>
</feature>
<dbReference type="AlphaFoldDB" id="A0ABD3QLV6"/>
<dbReference type="InterPro" id="IPR039859">
    <property type="entry name" value="PFA4/ZDH16/20/ERF2-like"/>
</dbReference>
<evidence type="ECO:0000256" key="4">
    <source>
        <dbReference type="ARBA" id="ARBA00022989"/>
    </source>
</evidence>
<dbReference type="GO" id="GO:0019706">
    <property type="term" value="F:protein-cysteine S-palmitoyltransferase activity"/>
    <property type="evidence" value="ECO:0007669"/>
    <property type="project" value="UniProtKB-EC"/>
</dbReference>
<comment type="catalytic activity">
    <reaction evidence="7">
        <text>L-cysteinyl-[protein] + hexadecanoyl-CoA = S-hexadecanoyl-L-cysteinyl-[protein] + CoA</text>
        <dbReference type="Rhea" id="RHEA:36683"/>
        <dbReference type="Rhea" id="RHEA-COMP:10131"/>
        <dbReference type="Rhea" id="RHEA-COMP:11032"/>
        <dbReference type="ChEBI" id="CHEBI:29950"/>
        <dbReference type="ChEBI" id="CHEBI:57287"/>
        <dbReference type="ChEBI" id="CHEBI:57379"/>
        <dbReference type="ChEBI" id="CHEBI:74151"/>
        <dbReference type="EC" id="2.3.1.225"/>
    </reaction>
</comment>
<evidence type="ECO:0000256" key="5">
    <source>
        <dbReference type="ARBA" id="ARBA00023136"/>
    </source>
</evidence>
<evidence type="ECO:0000313" key="10">
    <source>
        <dbReference type="EMBL" id="KAL3800411.1"/>
    </source>
</evidence>
<evidence type="ECO:0000256" key="1">
    <source>
        <dbReference type="ARBA" id="ARBA00004141"/>
    </source>
</evidence>
<dbReference type="InterPro" id="IPR001594">
    <property type="entry name" value="Palmitoyltrfase_DHHC"/>
</dbReference>
<comment type="subcellular location">
    <subcellularLocation>
        <location evidence="1">Membrane</location>
        <topology evidence="1">Multi-pass membrane protein</topology>
    </subcellularLocation>
</comment>
<accession>A0ABD3QLV6</accession>
<comment type="caution">
    <text evidence="10">The sequence shown here is derived from an EMBL/GenBank/DDBJ whole genome shotgun (WGS) entry which is preliminary data.</text>
</comment>
<organism evidence="10 11">
    <name type="scientific">Stephanodiscus triporus</name>
    <dbReference type="NCBI Taxonomy" id="2934178"/>
    <lineage>
        <taxon>Eukaryota</taxon>
        <taxon>Sar</taxon>
        <taxon>Stramenopiles</taxon>
        <taxon>Ochrophyta</taxon>
        <taxon>Bacillariophyta</taxon>
        <taxon>Coscinodiscophyceae</taxon>
        <taxon>Thalassiosirophycidae</taxon>
        <taxon>Stephanodiscales</taxon>
        <taxon>Stephanodiscaceae</taxon>
        <taxon>Stephanodiscus</taxon>
    </lineage>
</organism>
<protein>
    <recommendedName>
        <fullName evidence="7">Palmitoyltransferase</fullName>
        <ecNumber evidence="7">2.3.1.225</ecNumber>
    </recommendedName>
</protein>
<keyword evidence="5 7" id="KW-0472">Membrane</keyword>
<dbReference type="EMBL" id="JALLAZ020000215">
    <property type="protein sequence ID" value="KAL3800411.1"/>
    <property type="molecule type" value="Genomic_DNA"/>
</dbReference>
<dbReference type="Proteomes" id="UP001530315">
    <property type="component" value="Unassembled WGS sequence"/>
</dbReference>
<proteinExistence type="inferred from homology"/>
<feature type="domain" description="Palmitoyltransferase DHHC" evidence="9">
    <location>
        <begin position="273"/>
        <end position="417"/>
    </location>
</feature>
<dbReference type="PANTHER" id="PTHR12246">
    <property type="entry name" value="PALMITOYLTRANSFERASE ZDHHC16"/>
    <property type="match status" value="1"/>
</dbReference>
<evidence type="ECO:0000313" key="11">
    <source>
        <dbReference type="Proteomes" id="UP001530315"/>
    </source>
</evidence>
<evidence type="ECO:0000256" key="2">
    <source>
        <dbReference type="ARBA" id="ARBA00022679"/>
    </source>
</evidence>
<feature type="transmembrane region" description="Helical" evidence="7">
    <location>
        <begin position="54"/>
        <end position="79"/>
    </location>
</feature>
<keyword evidence="6 7" id="KW-0012">Acyltransferase</keyword>
<gene>
    <name evidence="10" type="ORF">ACHAW5_009089</name>
</gene>
<feature type="transmembrane region" description="Helical" evidence="7">
    <location>
        <begin position="384"/>
        <end position="408"/>
    </location>
</feature>
<feature type="transmembrane region" description="Helical" evidence="7">
    <location>
        <begin position="133"/>
        <end position="152"/>
    </location>
</feature>
<dbReference type="GO" id="GO:0016020">
    <property type="term" value="C:membrane"/>
    <property type="evidence" value="ECO:0007669"/>
    <property type="project" value="UniProtKB-SubCell"/>
</dbReference>
<reference evidence="10 11" key="1">
    <citation type="submission" date="2024-10" db="EMBL/GenBank/DDBJ databases">
        <title>Updated reference genomes for cyclostephanoid diatoms.</title>
        <authorList>
            <person name="Roberts W.R."/>
            <person name="Alverson A.J."/>
        </authorList>
    </citation>
    <scope>NUCLEOTIDE SEQUENCE [LARGE SCALE GENOMIC DNA]</scope>
    <source>
        <strain evidence="10 11">AJA276-08</strain>
    </source>
</reference>
<dbReference type="PROSITE" id="PS50216">
    <property type="entry name" value="DHHC"/>
    <property type="match status" value="1"/>
</dbReference>
<evidence type="ECO:0000256" key="6">
    <source>
        <dbReference type="ARBA" id="ARBA00023315"/>
    </source>
</evidence>
<name>A0ABD3QLV6_9STRA</name>